<evidence type="ECO:0000256" key="1">
    <source>
        <dbReference type="SAM" id="Phobius"/>
    </source>
</evidence>
<accession>A0A1L7WPS0</accession>
<sequence length="299" mass="33863">MAEEVKTIHYADTNAVLLDISSKKPTDLSRHIEVIGAGFSRTATVSFTLALQILLKGHVCHAGSASLMREEGPPPSLLSFPPQFPFSKANTTPEFIKKWIQALDPANSKETTVKILKDLLAGYVACTDSPSYMFAGELSEAFPDAKVIVTTRDPEKWWASFSELIKIVMPRWVRVVFWSMPTLRWYGKWADGMTKRREVIYPPGPGRRIDGPGFLEAHHEYLKRVVPRERLFFFDVKEGWGPLCKILNVPIPDEPFPHANDRLAVEQAFKGLIKEAFVRWLEILIVPAMVVGAYFFMTR</sequence>
<name>A0A1L7WPS0_9HELO</name>
<keyword evidence="1" id="KW-0812">Transmembrane</keyword>
<evidence type="ECO:0000313" key="3">
    <source>
        <dbReference type="Proteomes" id="UP000184330"/>
    </source>
</evidence>
<keyword evidence="3" id="KW-1185">Reference proteome</keyword>
<dbReference type="PANTHER" id="PTHR36978">
    <property type="entry name" value="P-LOOP CONTAINING NUCLEOTIDE TRIPHOSPHATE HYDROLASE"/>
    <property type="match status" value="1"/>
</dbReference>
<dbReference type="Pfam" id="PF17784">
    <property type="entry name" value="Sulfotransfer_4"/>
    <property type="match status" value="1"/>
</dbReference>
<keyword evidence="1" id="KW-0472">Membrane</keyword>
<dbReference type="OrthoDB" id="408152at2759"/>
<evidence type="ECO:0008006" key="4">
    <source>
        <dbReference type="Google" id="ProtNLM"/>
    </source>
</evidence>
<reference evidence="2 3" key="1">
    <citation type="submission" date="2016-03" db="EMBL/GenBank/DDBJ databases">
        <authorList>
            <person name="Ploux O."/>
        </authorList>
    </citation>
    <scope>NUCLEOTIDE SEQUENCE [LARGE SCALE GENOMIC DNA]</scope>
    <source>
        <strain evidence="2 3">UAMH 11012</strain>
    </source>
</reference>
<dbReference type="InterPro" id="IPR040632">
    <property type="entry name" value="Sulfotransfer_4"/>
</dbReference>
<dbReference type="STRING" id="576137.A0A1L7WPS0"/>
<dbReference type="SUPFAM" id="SSF52540">
    <property type="entry name" value="P-loop containing nucleoside triphosphate hydrolases"/>
    <property type="match status" value="1"/>
</dbReference>
<dbReference type="PANTHER" id="PTHR36978:SF3">
    <property type="entry name" value="P-LOOP CONTAINING NUCLEOSIDE TRIPHOSPHATE HYDROLASE PROTEIN"/>
    <property type="match status" value="1"/>
</dbReference>
<keyword evidence="1" id="KW-1133">Transmembrane helix</keyword>
<feature type="transmembrane region" description="Helical" evidence="1">
    <location>
        <begin position="277"/>
        <end position="297"/>
    </location>
</feature>
<evidence type="ECO:0000313" key="2">
    <source>
        <dbReference type="EMBL" id="CZR54721.1"/>
    </source>
</evidence>
<dbReference type="AlphaFoldDB" id="A0A1L7WPS0"/>
<dbReference type="Proteomes" id="UP000184330">
    <property type="component" value="Unassembled WGS sequence"/>
</dbReference>
<dbReference type="InterPro" id="IPR027417">
    <property type="entry name" value="P-loop_NTPase"/>
</dbReference>
<dbReference type="EMBL" id="FJOG01000005">
    <property type="protein sequence ID" value="CZR54721.1"/>
    <property type="molecule type" value="Genomic_DNA"/>
</dbReference>
<protein>
    <recommendedName>
        <fullName evidence="4">NAD dependent epimerase/dehydratase</fullName>
    </recommendedName>
</protein>
<gene>
    <name evidence="2" type="ORF">PAC_04605</name>
</gene>
<dbReference type="Gene3D" id="3.40.50.300">
    <property type="entry name" value="P-loop containing nucleotide triphosphate hydrolases"/>
    <property type="match status" value="1"/>
</dbReference>
<organism evidence="2 3">
    <name type="scientific">Phialocephala subalpina</name>
    <dbReference type="NCBI Taxonomy" id="576137"/>
    <lineage>
        <taxon>Eukaryota</taxon>
        <taxon>Fungi</taxon>
        <taxon>Dikarya</taxon>
        <taxon>Ascomycota</taxon>
        <taxon>Pezizomycotina</taxon>
        <taxon>Leotiomycetes</taxon>
        <taxon>Helotiales</taxon>
        <taxon>Mollisiaceae</taxon>
        <taxon>Phialocephala</taxon>
        <taxon>Phialocephala fortinii species complex</taxon>
    </lineage>
</organism>
<proteinExistence type="predicted"/>